<comment type="subcellular location">
    <subcellularLocation>
        <location evidence="1">Mitochondrion</location>
    </subcellularLocation>
</comment>
<dbReference type="AlphaFoldDB" id="A0AAV2PJE0"/>
<dbReference type="CDD" id="cd05125">
    <property type="entry name" value="Mth938_2P1-like"/>
    <property type="match status" value="1"/>
</dbReference>
<evidence type="ECO:0000256" key="4">
    <source>
        <dbReference type="ARBA" id="ARBA00049984"/>
    </source>
</evidence>
<gene>
    <name evidence="5" type="ORF">MNOR_LOCUS938</name>
</gene>
<sequence>MFSAIVSRCPSHFIRRSKSVILASKRWTTHTSDPDQKMKATVLNQEENAGLMIDAYSQVGFRLNNGLSVVGPIAIFPKSVLSWQVSGIQDIDEDSLSLFTILEPKIEILVIGIGDIGNRLDMRMIQYLREKKISVEILPTEAACTTFNFLNDERRYVAGALIPPYALKYREDDMLQAQLKRKKLFQSTADDGEIW</sequence>
<evidence type="ECO:0000256" key="1">
    <source>
        <dbReference type="ARBA" id="ARBA00004173"/>
    </source>
</evidence>
<dbReference type="PANTHER" id="PTHR21192">
    <property type="entry name" value="NUCLEAR PROTEIN E3-3"/>
    <property type="match status" value="1"/>
</dbReference>
<dbReference type="SUPFAM" id="SSF64076">
    <property type="entry name" value="MTH938-like"/>
    <property type="match status" value="1"/>
</dbReference>
<proteinExistence type="inferred from homology"/>
<name>A0AAV2PJE0_MEGNR</name>
<dbReference type="GO" id="GO:0032981">
    <property type="term" value="P:mitochondrial respiratory chain complex I assembly"/>
    <property type="evidence" value="ECO:0007669"/>
    <property type="project" value="InterPro"/>
</dbReference>
<dbReference type="InterPro" id="IPR034095">
    <property type="entry name" value="NDUF3"/>
</dbReference>
<dbReference type="InterPro" id="IPR036748">
    <property type="entry name" value="MTH938-like_sf"/>
</dbReference>
<protein>
    <recommendedName>
        <fullName evidence="2">NADH dehydrogenase [ubiquinone] 1 alpha subcomplex assembly factor 3</fullName>
    </recommendedName>
</protein>
<dbReference type="InterPro" id="IPR007523">
    <property type="entry name" value="NDUFAF3/AAMDC"/>
</dbReference>
<reference evidence="5 6" key="1">
    <citation type="submission" date="2024-05" db="EMBL/GenBank/DDBJ databases">
        <authorList>
            <person name="Wallberg A."/>
        </authorList>
    </citation>
    <scope>NUCLEOTIDE SEQUENCE [LARGE SCALE GENOMIC DNA]</scope>
</reference>
<dbReference type="Pfam" id="PF04430">
    <property type="entry name" value="DUF498"/>
    <property type="match status" value="1"/>
</dbReference>
<evidence type="ECO:0000313" key="5">
    <source>
        <dbReference type="EMBL" id="CAL4059895.1"/>
    </source>
</evidence>
<dbReference type="Proteomes" id="UP001497623">
    <property type="component" value="Unassembled WGS sequence"/>
</dbReference>
<accession>A0AAV2PJE0</accession>
<evidence type="ECO:0000256" key="2">
    <source>
        <dbReference type="ARBA" id="ARBA00021776"/>
    </source>
</evidence>
<keyword evidence="6" id="KW-1185">Reference proteome</keyword>
<keyword evidence="3" id="KW-0496">Mitochondrion</keyword>
<dbReference type="GO" id="GO:0005743">
    <property type="term" value="C:mitochondrial inner membrane"/>
    <property type="evidence" value="ECO:0007669"/>
    <property type="project" value="TreeGrafter"/>
</dbReference>
<comment type="similarity">
    <text evidence="4">Belongs to the NDUFAF3 family.</text>
</comment>
<evidence type="ECO:0000313" key="6">
    <source>
        <dbReference type="Proteomes" id="UP001497623"/>
    </source>
</evidence>
<organism evidence="5 6">
    <name type="scientific">Meganyctiphanes norvegica</name>
    <name type="common">Northern krill</name>
    <name type="synonym">Thysanopoda norvegica</name>
    <dbReference type="NCBI Taxonomy" id="48144"/>
    <lineage>
        <taxon>Eukaryota</taxon>
        <taxon>Metazoa</taxon>
        <taxon>Ecdysozoa</taxon>
        <taxon>Arthropoda</taxon>
        <taxon>Crustacea</taxon>
        <taxon>Multicrustacea</taxon>
        <taxon>Malacostraca</taxon>
        <taxon>Eumalacostraca</taxon>
        <taxon>Eucarida</taxon>
        <taxon>Euphausiacea</taxon>
        <taxon>Euphausiidae</taxon>
        <taxon>Meganyctiphanes</taxon>
    </lineage>
</organism>
<dbReference type="PANTHER" id="PTHR21192:SF2">
    <property type="entry name" value="NADH DEHYDROGENASE [UBIQUINONE] 1 ALPHA SUBCOMPLEX ASSEMBLY FACTOR 3"/>
    <property type="match status" value="1"/>
</dbReference>
<evidence type="ECO:0000256" key="3">
    <source>
        <dbReference type="ARBA" id="ARBA00023128"/>
    </source>
</evidence>
<dbReference type="Gene3D" id="3.40.1230.10">
    <property type="entry name" value="MTH938-like"/>
    <property type="match status" value="1"/>
</dbReference>
<comment type="caution">
    <text evidence="5">The sequence shown here is derived from an EMBL/GenBank/DDBJ whole genome shotgun (WGS) entry which is preliminary data.</text>
</comment>
<dbReference type="EMBL" id="CAXKWB010000229">
    <property type="protein sequence ID" value="CAL4059895.1"/>
    <property type="molecule type" value="Genomic_DNA"/>
</dbReference>